<reference evidence="1" key="1">
    <citation type="journal article" date="2021" name="Proc. Natl. Acad. Sci. U.S.A.">
        <title>A Catalog of Tens of Thousands of Viruses from Human Metagenomes Reveals Hidden Associations with Chronic Diseases.</title>
        <authorList>
            <person name="Tisza M.J."/>
            <person name="Buck C.B."/>
        </authorList>
    </citation>
    <scope>NUCLEOTIDE SEQUENCE</scope>
    <source>
        <strain evidence="1">CtVif31</strain>
    </source>
</reference>
<evidence type="ECO:0000313" key="1">
    <source>
        <dbReference type="EMBL" id="DAE13557.1"/>
    </source>
</evidence>
<sequence>MVDFITVQWLTGLRKTHLKKKIDSFKKIIGNK</sequence>
<name>A0A8S5Q4J2_9CAUD</name>
<protein>
    <submittedName>
        <fullName evidence="1">Uncharacterized protein</fullName>
    </submittedName>
</protein>
<proteinExistence type="predicted"/>
<accession>A0A8S5Q4J2</accession>
<organism evidence="1">
    <name type="scientific">Siphoviridae sp. ctVif31</name>
    <dbReference type="NCBI Taxonomy" id="2825532"/>
    <lineage>
        <taxon>Viruses</taxon>
        <taxon>Duplodnaviria</taxon>
        <taxon>Heunggongvirae</taxon>
        <taxon>Uroviricota</taxon>
        <taxon>Caudoviricetes</taxon>
    </lineage>
</organism>
<dbReference type="EMBL" id="BK015567">
    <property type="protein sequence ID" value="DAE13557.1"/>
    <property type="molecule type" value="Genomic_DNA"/>
</dbReference>